<dbReference type="EMBL" id="JAAWWL010000001">
    <property type="protein sequence ID" value="NKI31154.1"/>
    <property type="molecule type" value="Genomic_DNA"/>
</dbReference>
<dbReference type="Pfam" id="PF14125">
    <property type="entry name" value="DUF4292"/>
    <property type="match status" value="1"/>
</dbReference>
<evidence type="ECO:0000313" key="2">
    <source>
        <dbReference type="Proteomes" id="UP000718451"/>
    </source>
</evidence>
<sequence>MTFEFKPRLLKNLLLGTIVLLTSCKATKSLPKGVADPSLGSKKVIANHYNSTIDFNTIRGSLKIDYDDGENSQSFRVSLRMKKDEIIWISAPFNVVKAKITPNKVEFFNKLDKEYFEGEFDYLSGLLGTELDFEKVQNLLLGDAVLDLREDKYTIEVAGGNYQLKPKRSNELFKILFAIEPKTFRIATQEVSQPWENRFLTMEYSYQEIETRILPNEIFIEATANGDLTKINLEYKNVEFNQSMNYPYKVPKGFKRIELD</sequence>
<dbReference type="RefSeq" id="WP_168551346.1">
    <property type="nucleotide sequence ID" value="NZ_JAAWWL010000001.1"/>
</dbReference>
<evidence type="ECO:0000313" key="1">
    <source>
        <dbReference type="EMBL" id="NKI31154.1"/>
    </source>
</evidence>
<comment type="caution">
    <text evidence="1">The sequence shown here is derived from an EMBL/GenBank/DDBJ whole genome shotgun (WGS) entry which is preliminary data.</text>
</comment>
<dbReference type="Gene3D" id="2.50.20.10">
    <property type="entry name" value="Lipoprotein localisation LolA/LolB/LppX"/>
    <property type="match status" value="1"/>
</dbReference>
<gene>
    <name evidence="1" type="ORF">HCU67_04305</name>
</gene>
<dbReference type="Proteomes" id="UP000718451">
    <property type="component" value="Unassembled WGS sequence"/>
</dbReference>
<dbReference type="PROSITE" id="PS51257">
    <property type="entry name" value="PROKAR_LIPOPROTEIN"/>
    <property type="match status" value="1"/>
</dbReference>
<keyword evidence="2" id="KW-1185">Reference proteome</keyword>
<accession>A0ABX1GND6</accession>
<organism evidence="1 2">
    <name type="scientific">Croceivirga thetidis</name>
    <dbReference type="NCBI Taxonomy" id="2721623"/>
    <lineage>
        <taxon>Bacteria</taxon>
        <taxon>Pseudomonadati</taxon>
        <taxon>Bacteroidota</taxon>
        <taxon>Flavobacteriia</taxon>
        <taxon>Flavobacteriales</taxon>
        <taxon>Flavobacteriaceae</taxon>
        <taxon>Croceivirga</taxon>
    </lineage>
</organism>
<reference evidence="1 2" key="1">
    <citation type="submission" date="2020-04" db="EMBL/GenBank/DDBJ databases">
        <authorList>
            <person name="Yoon J."/>
        </authorList>
    </citation>
    <scope>NUCLEOTIDE SEQUENCE [LARGE SCALE GENOMIC DNA]</scope>
    <source>
        <strain evidence="1 2">DJ-13</strain>
    </source>
</reference>
<dbReference type="InterPro" id="IPR025634">
    <property type="entry name" value="DUF4292"/>
</dbReference>
<protein>
    <submittedName>
        <fullName evidence="1">DUF4292 domain-containing protein</fullName>
    </submittedName>
</protein>
<name>A0ABX1GND6_9FLAO</name>
<proteinExistence type="predicted"/>